<gene>
    <name evidence="2" type="ORF">PCOR1329_LOCUS67465</name>
</gene>
<dbReference type="EMBL" id="CAUYUJ010018743">
    <property type="protein sequence ID" value="CAK0886016.1"/>
    <property type="molecule type" value="Genomic_DNA"/>
</dbReference>
<protein>
    <submittedName>
        <fullName evidence="2">Uncharacterized protein</fullName>
    </submittedName>
</protein>
<keyword evidence="3" id="KW-1185">Reference proteome</keyword>
<sequence length="152" mass="16827">MIRSLHRQRWAELWMGTHPNGPSTVVLPGECQQPQLERVTTIGEASRPLQYQAGGALPFGGGPEIMRNAFLNHFSKRIHTIGWVKTMLVGTTRDAWWRICAAGFVDSSAPKQEAGREAAQGVPPALSRRESQARDCSTSWPLRGALWFSTTT</sequence>
<reference evidence="2" key="1">
    <citation type="submission" date="2023-10" db="EMBL/GenBank/DDBJ databases">
        <authorList>
            <person name="Chen Y."/>
            <person name="Shah S."/>
            <person name="Dougan E. K."/>
            <person name="Thang M."/>
            <person name="Chan C."/>
        </authorList>
    </citation>
    <scope>NUCLEOTIDE SEQUENCE [LARGE SCALE GENOMIC DNA]</scope>
</reference>
<dbReference type="Proteomes" id="UP001189429">
    <property type="component" value="Unassembled WGS sequence"/>
</dbReference>
<evidence type="ECO:0000313" key="2">
    <source>
        <dbReference type="EMBL" id="CAK0886016.1"/>
    </source>
</evidence>
<accession>A0ABN9WHS1</accession>
<evidence type="ECO:0000256" key="1">
    <source>
        <dbReference type="SAM" id="MobiDB-lite"/>
    </source>
</evidence>
<proteinExistence type="predicted"/>
<organism evidence="2 3">
    <name type="scientific">Prorocentrum cordatum</name>
    <dbReference type="NCBI Taxonomy" id="2364126"/>
    <lineage>
        <taxon>Eukaryota</taxon>
        <taxon>Sar</taxon>
        <taxon>Alveolata</taxon>
        <taxon>Dinophyceae</taxon>
        <taxon>Prorocentrales</taxon>
        <taxon>Prorocentraceae</taxon>
        <taxon>Prorocentrum</taxon>
    </lineage>
</organism>
<evidence type="ECO:0000313" key="3">
    <source>
        <dbReference type="Proteomes" id="UP001189429"/>
    </source>
</evidence>
<feature type="region of interest" description="Disordered" evidence="1">
    <location>
        <begin position="110"/>
        <end position="133"/>
    </location>
</feature>
<name>A0ABN9WHS1_9DINO</name>
<comment type="caution">
    <text evidence="2">The sequence shown here is derived from an EMBL/GenBank/DDBJ whole genome shotgun (WGS) entry which is preliminary data.</text>
</comment>